<accession>A0A8T2IWR3</accession>
<comment type="caution">
    <text evidence="2">The sequence shown here is derived from an EMBL/GenBank/DDBJ whole genome shotgun (WGS) entry which is preliminary data.</text>
</comment>
<sequence length="80" mass="9557">MDHSKCCIKCMLKVGYVRDYFINLPLSYMSSLGNEDYIVYIYIFFVYNCTILYEDIYVFMFLLFDLNGQKATLFIICTDH</sequence>
<proteinExistence type="predicted"/>
<feature type="transmembrane region" description="Helical" evidence="1">
    <location>
        <begin position="37"/>
        <end position="64"/>
    </location>
</feature>
<protein>
    <submittedName>
        <fullName evidence="2">Uncharacterized protein</fullName>
    </submittedName>
</protein>
<dbReference type="EMBL" id="JAACNH010000007">
    <property type="protein sequence ID" value="KAG8437439.1"/>
    <property type="molecule type" value="Genomic_DNA"/>
</dbReference>
<reference evidence="2" key="1">
    <citation type="thesis" date="2020" institute="ProQuest LLC" country="789 East Eisenhower Parkway, Ann Arbor, MI, USA">
        <title>Comparative Genomics and Chromosome Evolution.</title>
        <authorList>
            <person name="Mudd A.B."/>
        </authorList>
    </citation>
    <scope>NUCLEOTIDE SEQUENCE</scope>
    <source>
        <strain evidence="2">Female2</strain>
        <tissue evidence="2">Blood</tissue>
    </source>
</reference>
<keyword evidence="1" id="KW-1133">Transmembrane helix</keyword>
<gene>
    <name evidence="2" type="ORF">GDO86_008225</name>
</gene>
<evidence type="ECO:0000313" key="2">
    <source>
        <dbReference type="EMBL" id="KAG8437439.1"/>
    </source>
</evidence>
<keyword evidence="1" id="KW-0812">Transmembrane</keyword>
<dbReference type="AlphaFoldDB" id="A0A8T2IWR3"/>
<keyword evidence="1" id="KW-0472">Membrane</keyword>
<name>A0A8T2IWR3_9PIPI</name>
<evidence type="ECO:0000256" key="1">
    <source>
        <dbReference type="SAM" id="Phobius"/>
    </source>
</evidence>
<organism evidence="2 3">
    <name type="scientific">Hymenochirus boettgeri</name>
    <name type="common">Congo dwarf clawed frog</name>
    <dbReference type="NCBI Taxonomy" id="247094"/>
    <lineage>
        <taxon>Eukaryota</taxon>
        <taxon>Metazoa</taxon>
        <taxon>Chordata</taxon>
        <taxon>Craniata</taxon>
        <taxon>Vertebrata</taxon>
        <taxon>Euteleostomi</taxon>
        <taxon>Amphibia</taxon>
        <taxon>Batrachia</taxon>
        <taxon>Anura</taxon>
        <taxon>Pipoidea</taxon>
        <taxon>Pipidae</taxon>
        <taxon>Pipinae</taxon>
        <taxon>Hymenochirus</taxon>
    </lineage>
</organism>
<keyword evidence="3" id="KW-1185">Reference proteome</keyword>
<dbReference type="Proteomes" id="UP000812440">
    <property type="component" value="Chromosome 4"/>
</dbReference>
<evidence type="ECO:0000313" key="3">
    <source>
        <dbReference type="Proteomes" id="UP000812440"/>
    </source>
</evidence>